<proteinExistence type="predicted"/>
<protein>
    <submittedName>
        <fullName evidence="1">Uncharacterized protein</fullName>
    </submittedName>
</protein>
<keyword evidence="2" id="KW-1185">Reference proteome</keyword>
<name>A0A5J4ZUB5_9ASTE</name>
<dbReference type="EMBL" id="CM018048">
    <property type="protein sequence ID" value="KAA8521436.1"/>
    <property type="molecule type" value="Genomic_DNA"/>
</dbReference>
<gene>
    <name evidence="1" type="ORF">F0562_012111</name>
</gene>
<evidence type="ECO:0000313" key="1">
    <source>
        <dbReference type="EMBL" id="KAA8521436.1"/>
    </source>
</evidence>
<evidence type="ECO:0000313" key="2">
    <source>
        <dbReference type="Proteomes" id="UP000325577"/>
    </source>
</evidence>
<dbReference type="Proteomes" id="UP000325577">
    <property type="component" value="Linkage Group LG5"/>
</dbReference>
<reference evidence="1 2" key="1">
    <citation type="submission" date="2019-09" db="EMBL/GenBank/DDBJ databases">
        <title>A chromosome-level genome assembly of the Chinese tupelo Nyssa sinensis.</title>
        <authorList>
            <person name="Yang X."/>
            <person name="Kang M."/>
            <person name="Yang Y."/>
            <person name="Xiong H."/>
            <person name="Wang M."/>
            <person name="Zhang Z."/>
            <person name="Wang Z."/>
            <person name="Wu H."/>
            <person name="Ma T."/>
            <person name="Liu J."/>
            <person name="Xi Z."/>
        </authorList>
    </citation>
    <scope>NUCLEOTIDE SEQUENCE [LARGE SCALE GENOMIC DNA]</scope>
    <source>
        <strain evidence="1">J267</strain>
        <tissue evidence="1">Leaf</tissue>
    </source>
</reference>
<dbReference type="AlphaFoldDB" id="A0A5J4ZUB5"/>
<organism evidence="1 2">
    <name type="scientific">Nyssa sinensis</name>
    <dbReference type="NCBI Taxonomy" id="561372"/>
    <lineage>
        <taxon>Eukaryota</taxon>
        <taxon>Viridiplantae</taxon>
        <taxon>Streptophyta</taxon>
        <taxon>Embryophyta</taxon>
        <taxon>Tracheophyta</taxon>
        <taxon>Spermatophyta</taxon>
        <taxon>Magnoliopsida</taxon>
        <taxon>eudicotyledons</taxon>
        <taxon>Gunneridae</taxon>
        <taxon>Pentapetalae</taxon>
        <taxon>asterids</taxon>
        <taxon>Cornales</taxon>
        <taxon>Nyssaceae</taxon>
        <taxon>Nyssa</taxon>
    </lineage>
</organism>
<sequence length="158" mass="17922">MAPRVDDRKGESDDDLSLLAYQVGLRCQRFYSVNPRPNSARLSHQSIRRSRGFRFLMGPSKDDEQVGIGDPAVFGEIFRGIYVNVCVYWCSVGAGDVAAGAVHRDFPEQLVLREQKLGLDVEDFSPLVDCFPDLIQLVAPKMAVAEMRFGMEFWWKKF</sequence>
<accession>A0A5J4ZUB5</accession>